<evidence type="ECO:0000256" key="2">
    <source>
        <dbReference type="ARBA" id="ARBA00022801"/>
    </source>
</evidence>
<dbReference type="OrthoDB" id="65569at2759"/>
<evidence type="ECO:0000256" key="1">
    <source>
        <dbReference type="ARBA" id="ARBA00010838"/>
    </source>
</evidence>
<feature type="chain" id="PRO_5015943948" evidence="5">
    <location>
        <begin position="23"/>
        <end position="498"/>
    </location>
</feature>
<dbReference type="Gene3D" id="3.20.20.80">
    <property type="entry name" value="Glycosidases"/>
    <property type="match status" value="1"/>
</dbReference>
<protein>
    <submittedName>
        <fullName evidence="6">Beta-glucosidase-like</fullName>
    </submittedName>
</protein>
<keyword evidence="7" id="KW-1185">Reference proteome</keyword>
<comment type="similarity">
    <text evidence="1 4">Belongs to the glycosyl hydrolase 1 family.</text>
</comment>
<comment type="caution">
    <text evidence="6">The sequence shown here is derived from an EMBL/GenBank/DDBJ whole genome shotgun (WGS) entry which is preliminary data.</text>
</comment>
<dbReference type="GO" id="GO:0005975">
    <property type="term" value="P:carbohydrate metabolic process"/>
    <property type="evidence" value="ECO:0007669"/>
    <property type="project" value="InterPro"/>
</dbReference>
<dbReference type="Proteomes" id="UP000247498">
    <property type="component" value="Unassembled WGS sequence"/>
</dbReference>
<keyword evidence="3" id="KW-0326">Glycosidase</keyword>
<keyword evidence="2" id="KW-0378">Hydrolase</keyword>
<dbReference type="InterPro" id="IPR017853">
    <property type="entry name" value="GH"/>
</dbReference>
<name>A0A2V0P2I5_9CHLO</name>
<reference evidence="6 7" key="1">
    <citation type="journal article" date="2018" name="Sci. Rep.">
        <title>Raphidocelis subcapitata (=Pseudokirchneriella subcapitata) provides an insight into genome evolution and environmental adaptations in the Sphaeropleales.</title>
        <authorList>
            <person name="Suzuki S."/>
            <person name="Yamaguchi H."/>
            <person name="Nakajima N."/>
            <person name="Kawachi M."/>
        </authorList>
    </citation>
    <scope>NUCLEOTIDE SEQUENCE [LARGE SCALE GENOMIC DNA]</scope>
    <source>
        <strain evidence="6 7">NIES-35</strain>
    </source>
</reference>
<dbReference type="FunCoup" id="A0A2V0P2I5">
    <property type="interactions" value="889"/>
</dbReference>
<dbReference type="Pfam" id="PF00232">
    <property type="entry name" value="Glyco_hydro_1"/>
    <property type="match status" value="1"/>
</dbReference>
<dbReference type="GO" id="GO:0008422">
    <property type="term" value="F:beta-glucosidase activity"/>
    <property type="evidence" value="ECO:0007669"/>
    <property type="project" value="TreeGrafter"/>
</dbReference>
<evidence type="ECO:0000313" key="7">
    <source>
        <dbReference type="Proteomes" id="UP000247498"/>
    </source>
</evidence>
<sequence length="498" mass="52633">MAALAPLLAALLVAAAAASAQAEPAGAPDQCTPDVLSRIAFGAGVGSYQTEGSAQGRAPTIWDTFSAASPSKIADGSNAKVAADFVRRYKGDVQLMRQLKMKHFRFSISWARLLPGAKSGSAPDAAAAAYYSSLIDELLAAGIQPLVVLYQWDLPQSLQDDYDGFLSPKIVPDFVHFADTAFRLFGDRVKTWLTFIEPAVFCNQQYGSGIWAPGVANGEAGRFACGKHVLLAHAAAAAAYNSKYRAAQNGALSFSTLVTWAEPASGSEEDAAAAQNKLDADVGWFLDPIFKGDYPASLRAAKGDALPPFTPSEAASLRGSLDFVAANCFTARFVSAGDAGKPGAWRESKVSPVNGSAVGAASGLAWLDVAPWGQGRALAYLQMRYGDPQLFISSSGVMAPGENKLQGAAALKDAFRTDYYRSYLNEVCRAARGGARVIGWSAWSFMDAWEWTEGFNTKFGIVHVDYSSPSLERAPKASALWLAANVFSRGAPAVAHAA</sequence>
<dbReference type="STRING" id="307507.A0A2V0P2I5"/>
<proteinExistence type="inferred from homology"/>
<gene>
    <name evidence="6" type="ORF">Rsub_07356</name>
</gene>
<evidence type="ECO:0000313" key="6">
    <source>
        <dbReference type="EMBL" id="GBF94088.1"/>
    </source>
</evidence>
<dbReference type="PANTHER" id="PTHR10353">
    <property type="entry name" value="GLYCOSYL HYDROLASE"/>
    <property type="match status" value="1"/>
</dbReference>
<keyword evidence="5" id="KW-0732">Signal</keyword>
<organism evidence="6 7">
    <name type="scientific">Raphidocelis subcapitata</name>
    <dbReference type="NCBI Taxonomy" id="307507"/>
    <lineage>
        <taxon>Eukaryota</taxon>
        <taxon>Viridiplantae</taxon>
        <taxon>Chlorophyta</taxon>
        <taxon>core chlorophytes</taxon>
        <taxon>Chlorophyceae</taxon>
        <taxon>CS clade</taxon>
        <taxon>Sphaeropleales</taxon>
        <taxon>Selenastraceae</taxon>
        <taxon>Raphidocelis</taxon>
    </lineage>
</organism>
<dbReference type="EMBL" id="BDRX01000047">
    <property type="protein sequence ID" value="GBF94088.1"/>
    <property type="molecule type" value="Genomic_DNA"/>
</dbReference>
<dbReference type="PRINTS" id="PR00131">
    <property type="entry name" value="GLHYDRLASE1"/>
</dbReference>
<evidence type="ECO:0000256" key="4">
    <source>
        <dbReference type="RuleBase" id="RU003690"/>
    </source>
</evidence>
<accession>A0A2V0P2I5</accession>
<dbReference type="AlphaFoldDB" id="A0A2V0P2I5"/>
<evidence type="ECO:0000256" key="5">
    <source>
        <dbReference type="SAM" id="SignalP"/>
    </source>
</evidence>
<dbReference type="InterPro" id="IPR001360">
    <property type="entry name" value="Glyco_hydro_1"/>
</dbReference>
<dbReference type="InParanoid" id="A0A2V0P2I5"/>
<evidence type="ECO:0000256" key="3">
    <source>
        <dbReference type="ARBA" id="ARBA00023295"/>
    </source>
</evidence>
<dbReference type="PANTHER" id="PTHR10353:SF36">
    <property type="entry name" value="LP05116P"/>
    <property type="match status" value="1"/>
</dbReference>
<feature type="signal peptide" evidence="5">
    <location>
        <begin position="1"/>
        <end position="22"/>
    </location>
</feature>
<dbReference type="SUPFAM" id="SSF51445">
    <property type="entry name" value="(Trans)glycosidases"/>
    <property type="match status" value="1"/>
</dbReference>